<organism evidence="5 6">
    <name type="scientific">Microterricola viridarii</name>
    <dbReference type="NCBI Taxonomy" id="412690"/>
    <lineage>
        <taxon>Bacteria</taxon>
        <taxon>Bacillati</taxon>
        <taxon>Actinomycetota</taxon>
        <taxon>Actinomycetes</taxon>
        <taxon>Micrococcales</taxon>
        <taxon>Microbacteriaceae</taxon>
        <taxon>Microterricola</taxon>
    </lineage>
</organism>
<evidence type="ECO:0000256" key="4">
    <source>
        <dbReference type="ARBA" id="ARBA00022679"/>
    </source>
</evidence>
<dbReference type="Proteomes" id="UP000181956">
    <property type="component" value="Chromosome I"/>
</dbReference>
<sequence length="302" mass="32264">MQTEPSSSTAQLTSAVVLNWHDTEQTLDCVRSLLAEPLVDHVFAVDNDADGDLGRALSRLSTDKITLIESVENRGYSAGVNLGLRAALSNGYSNFLMLNNDALLHPDALTHLLRVLHSAEDIAIVAPKIVNPDGTTQSSGSRLNRVTFSIDSLAAPGQADYLTWACVLVPRSTLERVGLLDERYFMYWEDVDYGFRIQAHGGRQVVVPEAVVSHNVSSSHSSAGDKILGYSALGLSTFGQSHGAGIKAAAFIRLCLRAAKLVGQGKGPLARKVLGTWRLARTNSAPAYLLFTGSSSVSGEAS</sequence>
<dbReference type="Gene3D" id="3.90.550.10">
    <property type="entry name" value="Spore Coat Polysaccharide Biosynthesis Protein SpsA, Chain A"/>
    <property type="match status" value="1"/>
</dbReference>
<dbReference type="STRING" id="412690.SAMN04489834_3478"/>
<comment type="similarity">
    <text evidence="2">Belongs to the glycosyltransferase 2 family.</text>
</comment>
<dbReference type="RefSeq" id="WP_083365161.1">
    <property type="nucleotide sequence ID" value="NZ_LT629742.1"/>
</dbReference>
<dbReference type="Pfam" id="PF13641">
    <property type="entry name" value="Glyco_tranf_2_3"/>
    <property type="match status" value="1"/>
</dbReference>
<protein>
    <recommendedName>
        <fullName evidence="7">Glycosyltransferase 2-like domain-containing protein</fullName>
    </recommendedName>
</protein>
<gene>
    <name evidence="5" type="ORF">SAMN04489834_3478</name>
</gene>
<evidence type="ECO:0000256" key="2">
    <source>
        <dbReference type="ARBA" id="ARBA00006739"/>
    </source>
</evidence>
<evidence type="ECO:0000256" key="1">
    <source>
        <dbReference type="ARBA" id="ARBA00004776"/>
    </source>
</evidence>
<evidence type="ECO:0008006" key="7">
    <source>
        <dbReference type="Google" id="ProtNLM"/>
    </source>
</evidence>
<keyword evidence="6" id="KW-1185">Reference proteome</keyword>
<dbReference type="PANTHER" id="PTHR43179:SF12">
    <property type="entry name" value="GALACTOFURANOSYLTRANSFERASE GLFT2"/>
    <property type="match status" value="1"/>
</dbReference>
<proteinExistence type="inferred from homology"/>
<comment type="pathway">
    <text evidence="1">Cell wall biogenesis; cell wall polysaccharide biosynthesis.</text>
</comment>
<keyword evidence="3" id="KW-0328">Glycosyltransferase</keyword>
<evidence type="ECO:0000313" key="6">
    <source>
        <dbReference type="Proteomes" id="UP000181956"/>
    </source>
</evidence>
<dbReference type="OrthoDB" id="9771846at2"/>
<name>A0A1H1ZJ65_9MICO</name>
<dbReference type="GO" id="GO:0016757">
    <property type="term" value="F:glycosyltransferase activity"/>
    <property type="evidence" value="ECO:0007669"/>
    <property type="project" value="UniProtKB-KW"/>
</dbReference>
<dbReference type="PANTHER" id="PTHR43179">
    <property type="entry name" value="RHAMNOSYLTRANSFERASE WBBL"/>
    <property type="match status" value="1"/>
</dbReference>
<evidence type="ECO:0000313" key="5">
    <source>
        <dbReference type="EMBL" id="SDT33669.1"/>
    </source>
</evidence>
<evidence type="ECO:0000256" key="3">
    <source>
        <dbReference type="ARBA" id="ARBA00022676"/>
    </source>
</evidence>
<reference evidence="6" key="1">
    <citation type="submission" date="2016-10" db="EMBL/GenBank/DDBJ databases">
        <authorList>
            <person name="Varghese N."/>
            <person name="Submissions S."/>
        </authorList>
    </citation>
    <scope>NUCLEOTIDE SEQUENCE [LARGE SCALE GENOMIC DNA]</scope>
    <source>
        <strain evidence="6">DSM 21772</strain>
    </source>
</reference>
<dbReference type="InterPro" id="IPR029044">
    <property type="entry name" value="Nucleotide-diphossugar_trans"/>
</dbReference>
<dbReference type="AlphaFoldDB" id="A0A1H1ZJ65"/>
<dbReference type="EMBL" id="LT629742">
    <property type="protein sequence ID" value="SDT33669.1"/>
    <property type="molecule type" value="Genomic_DNA"/>
</dbReference>
<accession>A0A1H1ZJ65</accession>
<keyword evidence="4" id="KW-0808">Transferase</keyword>
<dbReference type="CDD" id="cd04186">
    <property type="entry name" value="GT_2_like_c"/>
    <property type="match status" value="1"/>
</dbReference>
<dbReference type="SUPFAM" id="SSF53448">
    <property type="entry name" value="Nucleotide-diphospho-sugar transferases"/>
    <property type="match status" value="1"/>
</dbReference>